<evidence type="ECO:0000259" key="1">
    <source>
        <dbReference type="Pfam" id="PF25583"/>
    </source>
</evidence>
<organism evidence="2 3">
    <name type="scientific">Pseudanabaena catenata USMAC16</name>
    <dbReference type="NCBI Taxonomy" id="1855837"/>
    <lineage>
        <taxon>Bacteria</taxon>
        <taxon>Bacillati</taxon>
        <taxon>Cyanobacteriota</taxon>
        <taxon>Cyanophyceae</taxon>
        <taxon>Pseudanabaenales</taxon>
        <taxon>Pseudanabaenaceae</taxon>
        <taxon>Pseudanabaena</taxon>
    </lineage>
</organism>
<evidence type="ECO:0000313" key="2">
    <source>
        <dbReference type="EMBL" id="MDG3495090.1"/>
    </source>
</evidence>
<dbReference type="Proteomes" id="UP001152872">
    <property type="component" value="Unassembled WGS sequence"/>
</dbReference>
<reference evidence="2" key="1">
    <citation type="submission" date="2019-05" db="EMBL/GenBank/DDBJ databases">
        <title>Whole genome sequencing of Pseudanabaena catenata USMAC16.</title>
        <authorList>
            <person name="Khan Z."/>
            <person name="Omar W.M."/>
            <person name="Convey P."/>
            <person name="Merican F."/>
            <person name="Najimudin N."/>
        </authorList>
    </citation>
    <scope>NUCLEOTIDE SEQUENCE</scope>
    <source>
        <strain evidence="2">USMAC16</strain>
    </source>
</reference>
<dbReference type="PROSITE" id="PS52050">
    <property type="entry name" value="WYL"/>
    <property type="match status" value="1"/>
</dbReference>
<comment type="caution">
    <text evidence="2">The sequence shown here is derived from an EMBL/GenBank/DDBJ whole genome shotgun (WGS) entry which is preliminary data.</text>
</comment>
<dbReference type="RefSeq" id="WP_009627200.1">
    <property type="nucleotide sequence ID" value="NZ_VBTY01000081.1"/>
</dbReference>
<proteinExistence type="predicted"/>
<dbReference type="InterPro" id="IPR057727">
    <property type="entry name" value="WCX_dom"/>
</dbReference>
<accession>A0A9X4RII0</accession>
<dbReference type="AlphaFoldDB" id="A0A9X4RII0"/>
<feature type="domain" description="WCX" evidence="1">
    <location>
        <begin position="304"/>
        <end position="382"/>
    </location>
</feature>
<evidence type="ECO:0000313" key="3">
    <source>
        <dbReference type="Proteomes" id="UP001152872"/>
    </source>
</evidence>
<keyword evidence="3" id="KW-1185">Reference proteome</keyword>
<sequence length="399" mass="46491">MPKTNNLHPYSDRQAFERLMLLIATFIHYPGIGCPDREGKSSQTAHESLEAVKEKVYEVAKQYDISLSKYSIPTLRKDLVTLRKYGILEQRIYRWGYFLGTGMMSFRDLQVAINALASMAKYQRSPQAIRIYDDLSQKLRTKKDLASTDLVSTDFLYPLRSQIDRAIVYTDINEMIEHKKTRYNLYHCLDRLESAITNGQAIEIFRYADPYSHKTGYLQVFPLQLIYHDIAWYLLYEYIDKGHLEIERIDRFTDHIQSLNQARGTELQKASLAVAMHLFKKGWGLFLGNPIEQAQEIAGNLEYIQVKVRFFTPVIAFIEEGDKRHISQSIDKRGKPNYIDYSVALPARSLNEFCRWVNQFVHNAKVLEPPHLVERYQSIALKLTQLYSNVRDSEDKSKP</sequence>
<protein>
    <submittedName>
        <fullName evidence="2">WYL domain-containing protein</fullName>
    </submittedName>
</protein>
<gene>
    <name evidence="2" type="ORF">FEV09_11025</name>
</gene>
<name>A0A9X4RII0_9CYAN</name>
<dbReference type="EMBL" id="VBTY01000081">
    <property type="protein sequence ID" value="MDG3495090.1"/>
    <property type="molecule type" value="Genomic_DNA"/>
</dbReference>
<dbReference type="Pfam" id="PF25583">
    <property type="entry name" value="WCX"/>
    <property type="match status" value="1"/>
</dbReference>